<comment type="caution">
    <text evidence="3">The sequence shown here is derived from an EMBL/GenBank/DDBJ whole genome shotgun (WGS) entry which is preliminary data.</text>
</comment>
<feature type="domain" description="Thioredoxin-like fold" evidence="2">
    <location>
        <begin position="40"/>
        <end position="184"/>
    </location>
</feature>
<reference evidence="3 4" key="1">
    <citation type="submission" date="2023-04" db="EMBL/GenBank/DDBJ databases">
        <title>A novel bacteria isolated from coastal sediment.</title>
        <authorList>
            <person name="Liu X.-J."/>
            <person name="Du Z.-J."/>
        </authorList>
    </citation>
    <scope>NUCLEOTIDE SEQUENCE [LARGE SCALE GENOMIC DNA]</scope>
    <source>
        <strain evidence="3 4">SDUM461004</strain>
    </source>
</reference>
<dbReference type="Gene3D" id="3.40.30.10">
    <property type="entry name" value="Glutaredoxin"/>
    <property type="match status" value="1"/>
</dbReference>
<feature type="signal peptide" evidence="1">
    <location>
        <begin position="1"/>
        <end position="23"/>
    </location>
</feature>
<dbReference type="EMBL" id="JARXIC010000026">
    <property type="protein sequence ID" value="MDQ8195534.1"/>
    <property type="molecule type" value="Genomic_DNA"/>
</dbReference>
<dbReference type="InterPro" id="IPR012336">
    <property type="entry name" value="Thioredoxin-like_fold"/>
</dbReference>
<dbReference type="Pfam" id="PF13462">
    <property type="entry name" value="Thioredoxin_4"/>
    <property type="match status" value="1"/>
</dbReference>
<dbReference type="RefSeq" id="WP_308985984.1">
    <property type="nucleotide sequence ID" value="NZ_JARXIC010000026.1"/>
</dbReference>
<gene>
    <name evidence="3" type="ORF">QEH59_13965</name>
</gene>
<evidence type="ECO:0000313" key="3">
    <source>
        <dbReference type="EMBL" id="MDQ8195534.1"/>
    </source>
</evidence>
<proteinExistence type="predicted"/>
<evidence type="ECO:0000259" key="2">
    <source>
        <dbReference type="Pfam" id="PF13462"/>
    </source>
</evidence>
<name>A0ABU1AL43_9BACT</name>
<dbReference type="InterPro" id="IPR036249">
    <property type="entry name" value="Thioredoxin-like_sf"/>
</dbReference>
<keyword evidence="1" id="KW-0732">Signal</keyword>
<evidence type="ECO:0000256" key="1">
    <source>
        <dbReference type="SAM" id="SignalP"/>
    </source>
</evidence>
<protein>
    <submittedName>
        <fullName evidence="3">Thioredoxin domain-containing protein</fullName>
    </submittedName>
</protein>
<accession>A0ABU1AL43</accession>
<organism evidence="3 4">
    <name type="scientific">Thalassobacterium sedimentorum</name>
    <dbReference type="NCBI Taxonomy" id="3041258"/>
    <lineage>
        <taxon>Bacteria</taxon>
        <taxon>Pseudomonadati</taxon>
        <taxon>Verrucomicrobiota</taxon>
        <taxon>Opitutia</taxon>
        <taxon>Puniceicoccales</taxon>
        <taxon>Coraliomargaritaceae</taxon>
        <taxon>Thalassobacterium</taxon>
    </lineage>
</organism>
<evidence type="ECO:0000313" key="4">
    <source>
        <dbReference type="Proteomes" id="UP001243717"/>
    </source>
</evidence>
<dbReference type="SUPFAM" id="SSF52833">
    <property type="entry name" value="Thioredoxin-like"/>
    <property type="match status" value="1"/>
</dbReference>
<keyword evidence="4" id="KW-1185">Reference proteome</keyword>
<feature type="chain" id="PRO_5046156941" evidence="1">
    <location>
        <begin position="24"/>
        <end position="217"/>
    </location>
</feature>
<sequence>MKLFTLMIAFAAAALMLPLSTVADTVDPLLGAPFALRERPSFGETNAPVVVIEARSFRCQHCRQFQKSIFPTLKAEYIDTGKLRWVMLDLPEDPEKDESRFTAYARAGLRSGQYAAVEEILVENGRKPAYRLDSLLRSRDSVDFPALEAALDSAALQAELAADLAEGQQLGLKTLPTFILRKRQPDGTFLEARIDGVGDLAYFRHVLDAALKTEGAQ</sequence>
<dbReference type="Proteomes" id="UP001243717">
    <property type="component" value="Unassembled WGS sequence"/>
</dbReference>